<dbReference type="STRING" id="1075417.SAMN05421823_10512"/>
<dbReference type="PANTHER" id="PTHR34315">
    <property type="match status" value="1"/>
</dbReference>
<sequence>MDRKKFIRNSLAGLSAIVALPAAITACSREADTINPENPTGTDTDACALSPRETEGPYPIKTPAQLVRENIVADRTGVALLMTITVQDQSNACAPLAGVLVDVWHCDKDGNYSQYSGYTNVSFLRGRQTTDTNGQASFISIFPGWYRGRAPHIHVEVLDADERSLMVSQIAFPVDVYTEVYSSEGYNGAPDTSNTQDGIFSDSLDGNMADAVTGNVTDGYTLTKTLVV</sequence>
<feature type="domain" description="Intradiol ring-cleavage dioxygenases" evidence="2">
    <location>
        <begin position="67"/>
        <end position="159"/>
    </location>
</feature>
<keyword evidence="3" id="KW-0560">Oxidoreductase</keyword>
<dbReference type="AlphaFoldDB" id="A0A1G9II83"/>
<dbReference type="Pfam" id="PF00775">
    <property type="entry name" value="Dioxygenase_C"/>
    <property type="match status" value="1"/>
</dbReference>
<dbReference type="InterPro" id="IPR015889">
    <property type="entry name" value="Intradiol_dOase_core"/>
</dbReference>
<feature type="chain" id="PRO_5011438440" evidence="1">
    <location>
        <begin position="32"/>
        <end position="228"/>
    </location>
</feature>
<organism evidence="3 4">
    <name type="scientific">Catalinimonas alkaloidigena</name>
    <dbReference type="NCBI Taxonomy" id="1075417"/>
    <lineage>
        <taxon>Bacteria</taxon>
        <taxon>Pseudomonadati</taxon>
        <taxon>Bacteroidota</taxon>
        <taxon>Cytophagia</taxon>
        <taxon>Cytophagales</taxon>
        <taxon>Catalimonadaceae</taxon>
        <taxon>Catalinimonas</taxon>
    </lineage>
</organism>
<dbReference type="SUPFAM" id="SSF49482">
    <property type="entry name" value="Aromatic compound dioxygenase"/>
    <property type="match status" value="1"/>
</dbReference>
<reference evidence="3 4" key="1">
    <citation type="submission" date="2016-10" db="EMBL/GenBank/DDBJ databases">
        <authorList>
            <person name="de Groot N.N."/>
        </authorList>
    </citation>
    <scope>NUCLEOTIDE SEQUENCE [LARGE SCALE GENOMIC DNA]</scope>
    <source>
        <strain evidence="3 4">DSM 25186</strain>
    </source>
</reference>
<keyword evidence="3" id="KW-0223">Dioxygenase</keyword>
<dbReference type="RefSeq" id="WP_089682895.1">
    <property type="nucleotide sequence ID" value="NZ_FNFO01000005.1"/>
</dbReference>
<dbReference type="InterPro" id="IPR000627">
    <property type="entry name" value="Intradiol_dOase_C"/>
</dbReference>
<evidence type="ECO:0000259" key="2">
    <source>
        <dbReference type="Pfam" id="PF00775"/>
    </source>
</evidence>
<evidence type="ECO:0000313" key="4">
    <source>
        <dbReference type="Proteomes" id="UP000198510"/>
    </source>
</evidence>
<proteinExistence type="predicted"/>
<keyword evidence="1" id="KW-0732">Signal</keyword>
<name>A0A1G9II83_9BACT</name>
<dbReference type="Proteomes" id="UP000198510">
    <property type="component" value="Unassembled WGS sequence"/>
</dbReference>
<feature type="signal peptide" evidence="1">
    <location>
        <begin position="1"/>
        <end position="31"/>
    </location>
</feature>
<dbReference type="EMBL" id="FNFO01000005">
    <property type="protein sequence ID" value="SDL24897.1"/>
    <property type="molecule type" value="Genomic_DNA"/>
</dbReference>
<dbReference type="Gene3D" id="2.60.130.10">
    <property type="entry name" value="Aromatic compound dioxygenase"/>
    <property type="match status" value="1"/>
</dbReference>
<protein>
    <submittedName>
        <fullName evidence="3">Protocatechuate 3,4-dioxygenase beta subunit</fullName>
    </submittedName>
</protein>
<gene>
    <name evidence="3" type="ORF">SAMN05421823_10512</name>
</gene>
<dbReference type="PROSITE" id="PS51257">
    <property type="entry name" value="PROKAR_LIPOPROTEIN"/>
    <property type="match status" value="1"/>
</dbReference>
<keyword evidence="4" id="KW-1185">Reference proteome</keyword>
<dbReference type="PANTHER" id="PTHR34315:SF1">
    <property type="entry name" value="INTRADIOL RING-CLEAVAGE DIOXYGENASES DOMAIN-CONTAINING PROTEIN-RELATED"/>
    <property type="match status" value="1"/>
</dbReference>
<dbReference type="GO" id="GO:0016702">
    <property type="term" value="F:oxidoreductase activity, acting on single donors with incorporation of molecular oxygen, incorporation of two atoms of oxygen"/>
    <property type="evidence" value="ECO:0007669"/>
    <property type="project" value="InterPro"/>
</dbReference>
<evidence type="ECO:0000313" key="3">
    <source>
        <dbReference type="EMBL" id="SDL24897.1"/>
    </source>
</evidence>
<dbReference type="GO" id="GO:0008199">
    <property type="term" value="F:ferric iron binding"/>
    <property type="evidence" value="ECO:0007669"/>
    <property type="project" value="InterPro"/>
</dbReference>
<dbReference type="OrthoDB" id="933561at2"/>
<evidence type="ECO:0000256" key="1">
    <source>
        <dbReference type="SAM" id="SignalP"/>
    </source>
</evidence>
<accession>A0A1G9II83</accession>